<evidence type="ECO:0000256" key="2">
    <source>
        <dbReference type="HAMAP-Rule" id="MF_00984"/>
    </source>
</evidence>
<dbReference type="InterPro" id="IPR012340">
    <property type="entry name" value="NA-bd_OB-fold"/>
</dbReference>
<dbReference type="Proteomes" id="UP001059252">
    <property type="component" value="Chromosome"/>
</dbReference>
<proteinExistence type="inferred from homology"/>
<dbReference type="PANTHER" id="PTHR10302">
    <property type="entry name" value="SINGLE-STRANDED DNA-BINDING PROTEIN"/>
    <property type="match status" value="1"/>
</dbReference>
<keyword evidence="1 2" id="KW-0238">DNA-binding</keyword>
<dbReference type="EMBL" id="CP102734">
    <property type="protein sequence ID" value="UVD81751.1"/>
    <property type="molecule type" value="Genomic_DNA"/>
</dbReference>
<reference evidence="5" key="1">
    <citation type="submission" date="2022-08" db="EMBL/GenBank/DDBJ databases">
        <title>Complete genome of Mycoplasma iguanae type strain 2327.</title>
        <authorList>
            <person name="Spergser J."/>
        </authorList>
    </citation>
    <scope>NUCLEOTIDE SEQUENCE</scope>
    <source>
        <strain evidence="5">2327</strain>
    </source>
</reference>
<dbReference type="NCBIfam" id="TIGR00621">
    <property type="entry name" value="ssb"/>
    <property type="match status" value="1"/>
</dbReference>
<dbReference type="PANTHER" id="PTHR10302:SF27">
    <property type="entry name" value="SINGLE-STRANDED DNA-BINDING PROTEIN"/>
    <property type="match status" value="1"/>
</dbReference>
<evidence type="ECO:0000313" key="6">
    <source>
        <dbReference type="Proteomes" id="UP001059252"/>
    </source>
</evidence>
<organism evidence="5 6">
    <name type="scientific">Mycoplasma iguanae</name>
    <dbReference type="NCBI Taxonomy" id="292461"/>
    <lineage>
        <taxon>Bacteria</taxon>
        <taxon>Bacillati</taxon>
        <taxon>Mycoplasmatota</taxon>
        <taxon>Mollicutes</taxon>
        <taxon>Mycoplasmataceae</taxon>
        <taxon>Mycoplasma</taxon>
    </lineage>
</organism>
<sequence length="170" mass="19014">MNKVIIIGRITNDVILNTTKSGVNYLKFTVAVKRDMAINSETTDYIPVVIWRGLAASISRMAAKGSLVAVEGSLSSNRFVNSQNQNMTSYEVNGDKVTLLETRSITEQRKMNNQSWMGESKLINPFDPSAPELHFVETNQAFNANVEPSSTEQNDSSQNDEDEWTLDDLY</sequence>
<feature type="compositionally biased region" description="Polar residues" evidence="4">
    <location>
        <begin position="147"/>
        <end position="157"/>
    </location>
</feature>
<feature type="compositionally biased region" description="Acidic residues" evidence="4">
    <location>
        <begin position="158"/>
        <end position="170"/>
    </location>
</feature>
<evidence type="ECO:0000256" key="3">
    <source>
        <dbReference type="RuleBase" id="RU000524"/>
    </source>
</evidence>
<dbReference type="RefSeq" id="WP_258210925.1">
    <property type="nucleotide sequence ID" value="NZ_CP102734.1"/>
</dbReference>
<dbReference type="Pfam" id="PF00436">
    <property type="entry name" value="SSB"/>
    <property type="match status" value="1"/>
</dbReference>
<accession>A0ABY5R8Z1</accession>
<protein>
    <recommendedName>
        <fullName evidence="2 3">Single-stranded DNA-binding protein</fullName>
        <shortName evidence="2">SSB</shortName>
    </recommendedName>
</protein>
<keyword evidence="6" id="KW-1185">Reference proteome</keyword>
<dbReference type="HAMAP" id="MF_00984">
    <property type="entry name" value="SSB"/>
    <property type="match status" value="1"/>
</dbReference>
<dbReference type="Gene3D" id="2.40.50.140">
    <property type="entry name" value="Nucleic acid-binding proteins"/>
    <property type="match status" value="1"/>
</dbReference>
<evidence type="ECO:0000256" key="1">
    <source>
        <dbReference type="ARBA" id="ARBA00023125"/>
    </source>
</evidence>
<dbReference type="InterPro" id="IPR000424">
    <property type="entry name" value="Primosome_PriB/ssb"/>
</dbReference>
<dbReference type="GO" id="GO:0003677">
    <property type="term" value="F:DNA binding"/>
    <property type="evidence" value="ECO:0007669"/>
    <property type="project" value="UniProtKB-KW"/>
</dbReference>
<comment type="subunit">
    <text evidence="2">Homotetramer.</text>
</comment>
<gene>
    <name evidence="5" type="ORF">NV226_00300</name>
</gene>
<comment type="caution">
    <text evidence="2">Lacks conserved residue(s) required for the propagation of feature annotation.</text>
</comment>
<evidence type="ECO:0000256" key="4">
    <source>
        <dbReference type="SAM" id="MobiDB-lite"/>
    </source>
</evidence>
<dbReference type="SUPFAM" id="SSF50249">
    <property type="entry name" value="Nucleic acid-binding proteins"/>
    <property type="match status" value="1"/>
</dbReference>
<dbReference type="PROSITE" id="PS50935">
    <property type="entry name" value="SSB"/>
    <property type="match status" value="1"/>
</dbReference>
<name>A0ABY5R8Z1_9MOLU</name>
<dbReference type="InterPro" id="IPR011344">
    <property type="entry name" value="ssDNA-bd"/>
</dbReference>
<feature type="region of interest" description="Disordered" evidence="4">
    <location>
        <begin position="147"/>
        <end position="170"/>
    </location>
</feature>
<evidence type="ECO:0000313" key="5">
    <source>
        <dbReference type="EMBL" id="UVD81751.1"/>
    </source>
</evidence>
<dbReference type="CDD" id="cd04496">
    <property type="entry name" value="SSB_OBF"/>
    <property type="match status" value="1"/>
</dbReference>